<comment type="caution">
    <text evidence="9">The sequence shown here is derived from an EMBL/GenBank/DDBJ whole genome shotgun (WGS) entry which is preliminary data.</text>
</comment>
<dbReference type="OrthoDB" id="547796at2759"/>
<keyword evidence="3" id="KW-0479">Metal-binding</keyword>
<dbReference type="SUPFAM" id="SSF55856">
    <property type="entry name" value="Cytochrome b5-like heme/steroid binding domain"/>
    <property type="match status" value="2"/>
</dbReference>
<comment type="similarity">
    <text evidence="6">Belongs to the cytochrome b5 family. MAPR subfamily.</text>
</comment>
<name>A0A024G539_9STRA</name>
<feature type="domain" description="Cytochrome b5 heme-binding" evidence="8">
    <location>
        <begin position="131"/>
        <end position="230"/>
    </location>
</feature>
<evidence type="ECO:0000259" key="8">
    <source>
        <dbReference type="SMART" id="SM01117"/>
    </source>
</evidence>
<dbReference type="SMART" id="SM01117">
    <property type="entry name" value="Cyt-b5"/>
    <property type="match status" value="2"/>
</dbReference>
<evidence type="ECO:0000256" key="5">
    <source>
        <dbReference type="ARBA" id="ARBA00023004"/>
    </source>
</evidence>
<dbReference type="GO" id="GO:0016020">
    <property type="term" value="C:membrane"/>
    <property type="evidence" value="ECO:0007669"/>
    <property type="project" value="TreeGrafter"/>
</dbReference>
<dbReference type="FunFam" id="3.10.120.10:FF:000003">
    <property type="entry name" value="membrane-associated progesterone receptor component 1"/>
    <property type="match status" value="1"/>
</dbReference>
<keyword evidence="10" id="KW-1185">Reference proteome</keyword>
<keyword evidence="2" id="KW-0349">Heme</keyword>
<keyword evidence="5" id="KW-0408">Iron</keyword>
<dbReference type="Gene3D" id="3.10.120.10">
    <property type="entry name" value="Cytochrome b5-like heme/steroid binding domain"/>
    <property type="match status" value="2"/>
</dbReference>
<dbReference type="Proteomes" id="UP000053237">
    <property type="component" value="Unassembled WGS sequence"/>
</dbReference>
<evidence type="ECO:0000256" key="7">
    <source>
        <dbReference type="SAM" id="MobiDB-lite"/>
    </source>
</evidence>
<feature type="domain" description="Cytochrome b5 heme-binding" evidence="8">
    <location>
        <begin position="28"/>
        <end position="126"/>
    </location>
</feature>
<evidence type="ECO:0000256" key="4">
    <source>
        <dbReference type="ARBA" id="ARBA00022824"/>
    </source>
</evidence>
<dbReference type="InterPro" id="IPR001199">
    <property type="entry name" value="Cyt_B5-like_heme/steroid-bd"/>
</dbReference>
<accession>A0A024G539</accession>
<evidence type="ECO:0000256" key="6">
    <source>
        <dbReference type="ARBA" id="ARBA00038357"/>
    </source>
</evidence>
<dbReference type="PANTHER" id="PTHR10281:SF72">
    <property type="entry name" value="NEUDESIN"/>
    <property type="match status" value="1"/>
</dbReference>
<evidence type="ECO:0000313" key="9">
    <source>
        <dbReference type="EMBL" id="CCI41394.1"/>
    </source>
</evidence>
<dbReference type="InterPro" id="IPR050577">
    <property type="entry name" value="MAPR/NEUFC/NENF-like"/>
</dbReference>
<reference evidence="9 10" key="1">
    <citation type="submission" date="2012-05" db="EMBL/GenBank/DDBJ databases">
        <title>Recombination and specialization in a pathogen metapopulation.</title>
        <authorList>
            <person name="Gardiner A."/>
            <person name="Kemen E."/>
            <person name="Schultz-Larsen T."/>
            <person name="MacLean D."/>
            <person name="Van Oosterhout C."/>
            <person name="Jones J.D.G."/>
        </authorList>
    </citation>
    <scope>NUCLEOTIDE SEQUENCE [LARGE SCALE GENOMIC DNA]</scope>
    <source>
        <strain evidence="9 10">Ac Nc2</strain>
    </source>
</reference>
<sequence length="232" mass="26212">MGNAIVTPKGPQDLQNFEKSDSSEPRTFSPEALRAYTDVDNGKVYISLLSEVYDAAVDREVYGQRGQLSCYAGHDISRAVAKKSLELRDIENVQLDDLNRDEVEILEERIAQIRDEKNYPIVGRLVLSQDLTHKQLLRYNGKDDIRGAIYIGLCGTIYDVTANGKEFYGPGGSYEQFAGRDASRSLACMSFDPEYLDDHDLSKINAEQQIVLVEWCKKFQQKYAIVGRLLDD</sequence>
<evidence type="ECO:0000313" key="10">
    <source>
        <dbReference type="Proteomes" id="UP000053237"/>
    </source>
</evidence>
<dbReference type="AlphaFoldDB" id="A0A024G539"/>
<keyword evidence="4" id="KW-0256">Endoplasmic reticulum</keyword>
<evidence type="ECO:0000256" key="3">
    <source>
        <dbReference type="ARBA" id="ARBA00022723"/>
    </source>
</evidence>
<dbReference type="GO" id="GO:0012505">
    <property type="term" value="C:endomembrane system"/>
    <property type="evidence" value="ECO:0007669"/>
    <property type="project" value="TreeGrafter"/>
</dbReference>
<dbReference type="InterPro" id="IPR036400">
    <property type="entry name" value="Cyt_B5-like_heme/steroid_sf"/>
</dbReference>
<protein>
    <recommendedName>
        <fullName evidence="8">Cytochrome b5 heme-binding domain-containing protein</fullName>
    </recommendedName>
</protein>
<evidence type="ECO:0000256" key="2">
    <source>
        <dbReference type="ARBA" id="ARBA00022617"/>
    </source>
</evidence>
<comment type="subcellular location">
    <subcellularLocation>
        <location evidence="1">Endoplasmic reticulum</location>
    </subcellularLocation>
</comment>
<dbReference type="PANTHER" id="PTHR10281">
    <property type="entry name" value="MEMBRANE-ASSOCIATED PROGESTERONE RECEPTOR COMPONENT-RELATED"/>
    <property type="match status" value="1"/>
</dbReference>
<dbReference type="STRING" id="65357.A0A024G539"/>
<feature type="region of interest" description="Disordered" evidence="7">
    <location>
        <begin position="1"/>
        <end position="28"/>
    </location>
</feature>
<dbReference type="EMBL" id="CAIX01000018">
    <property type="protein sequence ID" value="CCI41394.1"/>
    <property type="molecule type" value="Genomic_DNA"/>
</dbReference>
<proteinExistence type="inferred from homology"/>
<dbReference type="InParanoid" id="A0A024G539"/>
<gene>
    <name evidence="9" type="ORF">BN9_021780</name>
</gene>
<organism evidence="9 10">
    <name type="scientific">Albugo candida</name>
    <dbReference type="NCBI Taxonomy" id="65357"/>
    <lineage>
        <taxon>Eukaryota</taxon>
        <taxon>Sar</taxon>
        <taxon>Stramenopiles</taxon>
        <taxon>Oomycota</taxon>
        <taxon>Peronosporomycetes</taxon>
        <taxon>Albuginales</taxon>
        <taxon>Albuginaceae</taxon>
        <taxon>Albugo</taxon>
    </lineage>
</organism>
<dbReference type="Pfam" id="PF00173">
    <property type="entry name" value="Cyt-b5"/>
    <property type="match status" value="1"/>
</dbReference>
<evidence type="ECO:0000256" key="1">
    <source>
        <dbReference type="ARBA" id="ARBA00004240"/>
    </source>
</evidence>